<keyword evidence="1" id="KW-1133">Transmembrane helix</keyword>
<sequence length="65" mass="7542">MENRLEDFSCVGVPRFRYCGSGVIVSVLRRVRIVFCCYKKLLYLFAAPIGGPYFLWLLGRKETFS</sequence>
<reference evidence="2 3" key="1">
    <citation type="submission" date="2018-04" db="EMBL/GenBank/DDBJ databases">
        <authorList>
            <person name="Hagen T."/>
        </authorList>
    </citation>
    <scope>NUCLEOTIDE SEQUENCE [LARGE SCALE GENOMIC DNA]</scope>
    <source>
        <strain evidence="2 3">TPD7009</strain>
    </source>
</reference>
<evidence type="ECO:0000313" key="3">
    <source>
        <dbReference type="Proteomes" id="UP000244335"/>
    </source>
</evidence>
<comment type="caution">
    <text evidence="2">The sequence shown here is derived from an EMBL/GenBank/DDBJ whole genome shotgun (WGS) entry which is preliminary data.</text>
</comment>
<organism evidence="2 3">
    <name type="scientific">Rhizobium rhizogenes</name>
    <name type="common">Agrobacterium rhizogenes</name>
    <dbReference type="NCBI Taxonomy" id="359"/>
    <lineage>
        <taxon>Bacteria</taxon>
        <taxon>Pseudomonadati</taxon>
        <taxon>Pseudomonadota</taxon>
        <taxon>Alphaproteobacteria</taxon>
        <taxon>Hyphomicrobiales</taxon>
        <taxon>Rhizobiaceae</taxon>
        <taxon>Rhizobium/Agrobacterium group</taxon>
        <taxon>Rhizobium</taxon>
    </lineage>
</organism>
<dbReference type="Proteomes" id="UP000244335">
    <property type="component" value="Unassembled WGS sequence"/>
</dbReference>
<gene>
    <name evidence="2" type="ORF">DC430_16080</name>
</gene>
<accession>A0AA92H8F6</accession>
<name>A0AA92H8F6_RHIRH</name>
<evidence type="ECO:0000256" key="1">
    <source>
        <dbReference type="SAM" id="Phobius"/>
    </source>
</evidence>
<keyword evidence="1" id="KW-0472">Membrane</keyword>
<proteinExistence type="predicted"/>
<evidence type="ECO:0000313" key="2">
    <source>
        <dbReference type="EMBL" id="PVE52357.1"/>
    </source>
</evidence>
<dbReference type="EMBL" id="QDFR01000005">
    <property type="protein sequence ID" value="PVE52357.1"/>
    <property type="molecule type" value="Genomic_DNA"/>
</dbReference>
<keyword evidence="1" id="KW-0812">Transmembrane</keyword>
<protein>
    <submittedName>
        <fullName evidence="2">Uncharacterized protein</fullName>
    </submittedName>
</protein>
<dbReference type="AlphaFoldDB" id="A0AA92H8F6"/>
<feature type="transmembrane region" description="Helical" evidence="1">
    <location>
        <begin position="41"/>
        <end position="59"/>
    </location>
</feature>